<evidence type="ECO:0000256" key="13">
    <source>
        <dbReference type="ARBA" id="ARBA00023237"/>
    </source>
</evidence>
<dbReference type="Pfam" id="PF22461">
    <property type="entry name" value="SLBB_2"/>
    <property type="match status" value="1"/>
</dbReference>
<dbReference type="Gene3D" id="3.10.560.10">
    <property type="entry name" value="Outer membrane lipoprotein wza domain like"/>
    <property type="match status" value="6"/>
</dbReference>
<dbReference type="InterPro" id="IPR003715">
    <property type="entry name" value="Poly_export_N"/>
</dbReference>
<evidence type="ECO:0000256" key="7">
    <source>
        <dbReference type="ARBA" id="ARBA00022729"/>
    </source>
</evidence>
<dbReference type="Pfam" id="PF02563">
    <property type="entry name" value="Poly_export"/>
    <property type="match status" value="1"/>
</dbReference>
<keyword evidence="8" id="KW-0625">Polysaccharide transport</keyword>
<evidence type="ECO:0000259" key="16">
    <source>
        <dbReference type="Pfam" id="PF02563"/>
    </source>
</evidence>
<evidence type="ECO:0000256" key="3">
    <source>
        <dbReference type="ARBA" id="ARBA00022448"/>
    </source>
</evidence>
<dbReference type="Pfam" id="PF10531">
    <property type="entry name" value="SLBB"/>
    <property type="match status" value="4"/>
</dbReference>
<protein>
    <submittedName>
        <fullName evidence="19">SLBB domain-containing protein</fullName>
    </submittedName>
</protein>
<accession>A0ABS7X549</accession>
<feature type="domain" description="Soluble ligand binding" evidence="17">
    <location>
        <begin position="694"/>
        <end position="729"/>
    </location>
</feature>
<feature type="domain" description="Soluble ligand binding" evidence="17">
    <location>
        <begin position="826"/>
        <end position="875"/>
    </location>
</feature>
<evidence type="ECO:0000256" key="10">
    <source>
        <dbReference type="ARBA" id="ARBA00023114"/>
    </source>
</evidence>
<evidence type="ECO:0000256" key="8">
    <source>
        <dbReference type="ARBA" id="ARBA00023047"/>
    </source>
</evidence>
<feature type="domain" description="SLBB" evidence="18">
    <location>
        <begin position="202"/>
        <end position="278"/>
    </location>
</feature>
<dbReference type="Gene3D" id="3.30.1950.10">
    <property type="entry name" value="wza like domain"/>
    <property type="match status" value="1"/>
</dbReference>
<dbReference type="EMBL" id="JAERPS020000001">
    <property type="protein sequence ID" value="MBZ9610280.1"/>
    <property type="molecule type" value="Genomic_DNA"/>
</dbReference>
<keyword evidence="5" id="KW-0762">Sugar transport</keyword>
<name>A0ABS7X549_9GAMM</name>
<keyword evidence="4" id="KW-1134">Transmembrane beta strand</keyword>
<evidence type="ECO:0000256" key="2">
    <source>
        <dbReference type="ARBA" id="ARBA00009450"/>
    </source>
</evidence>
<evidence type="ECO:0000256" key="1">
    <source>
        <dbReference type="ARBA" id="ARBA00004571"/>
    </source>
</evidence>
<dbReference type="Proteomes" id="UP000663814">
    <property type="component" value="Unassembled WGS sequence"/>
</dbReference>
<feature type="signal peptide" evidence="15">
    <location>
        <begin position="1"/>
        <end position="23"/>
    </location>
</feature>
<keyword evidence="13" id="KW-0998">Cell outer membrane</keyword>
<keyword evidence="11" id="KW-0472">Membrane</keyword>
<evidence type="ECO:0000256" key="9">
    <source>
        <dbReference type="ARBA" id="ARBA00023065"/>
    </source>
</evidence>
<keyword evidence="14" id="KW-0449">Lipoprotein</keyword>
<keyword evidence="12" id="KW-0564">Palmitate</keyword>
<comment type="similarity">
    <text evidence="2">Belongs to the BexD/CtrA/VexA family.</text>
</comment>
<dbReference type="InterPro" id="IPR049712">
    <property type="entry name" value="Poly_export"/>
</dbReference>
<keyword evidence="10" id="KW-0626">Porin</keyword>
<dbReference type="InterPro" id="IPR054765">
    <property type="entry name" value="SLBB_dom"/>
</dbReference>
<evidence type="ECO:0000256" key="12">
    <source>
        <dbReference type="ARBA" id="ARBA00023139"/>
    </source>
</evidence>
<organism evidence="19 20">
    <name type="scientific">Rheinheimera maricola</name>
    <dbReference type="NCBI Taxonomy" id="2793282"/>
    <lineage>
        <taxon>Bacteria</taxon>
        <taxon>Pseudomonadati</taxon>
        <taxon>Pseudomonadota</taxon>
        <taxon>Gammaproteobacteria</taxon>
        <taxon>Chromatiales</taxon>
        <taxon>Chromatiaceae</taxon>
        <taxon>Rheinheimera</taxon>
    </lineage>
</organism>
<evidence type="ECO:0000313" key="19">
    <source>
        <dbReference type="EMBL" id="MBZ9610280.1"/>
    </source>
</evidence>
<evidence type="ECO:0000256" key="5">
    <source>
        <dbReference type="ARBA" id="ARBA00022597"/>
    </source>
</evidence>
<keyword evidence="7 15" id="KW-0732">Signal</keyword>
<keyword evidence="20" id="KW-1185">Reference proteome</keyword>
<dbReference type="InterPro" id="IPR019554">
    <property type="entry name" value="Soluble_ligand-bd"/>
</dbReference>
<evidence type="ECO:0000256" key="15">
    <source>
        <dbReference type="SAM" id="SignalP"/>
    </source>
</evidence>
<sequence length="931" mass="103212">MKNLVLLLTLVTALVSPVTLSQAITPSPAMIEQLKNLPRAEQEKIARQYGINLTQLTNVMPQQNNDAINENDSPRIMQRQSTVPSAKVEQPDFEPDQPVRFGLKLFDAQISSFASLSAMPVPDSYRLGPDDSIQLQLYGKVNQQYELSVNREGELQIPELGNVVVAGLSFPEVQQLISEKVGQAMLGVKVAVSMGKLRSINVFIAGEAKHPGTYTLSALSSVTQALFAAGGVSDIGSLRQIQVRRQGKLAAEFDLYALLLQGKAEGDIALQHGDVIFVSTLEGVAQVDGEVRRPALFEIKPGETISNLLSMAGGVNPDGYNKSATLERLNKQRQRELVNIDLTVERDLKRKLQAGDFLKVNRVSPRVNNQVALLGAVVRPGFYAYQPDMRISGLIRSLWGDLHATADPDYGLVLRQENLNQPDISVLQFNVSKAVNAPGSEYDVALAPGDKVLVFNYANDSYQRTHLKMHFTKQYQRQQSYQQEFASLQDFEQQATDVLSAEALQQNKQRTHVADMRINDNLSPSNNTKAKPDFEPLSIEEMRYQQQDWLKESFRIFLSQILYDKTLMHLSPHLTRRELLYPVLQQLNKQARNGNQPHIASITGEVMVPGEYPLAINTDLYQLISAAGGVKASANLARAELTRYWKEDSDNQTRQVTHLDVSLTAVLNKDQVVGLQSRDNLNVFALPDWNQARVVEVRGEVRFPGRYPVRSGETLSSLLSRAGGLTSGAFTQGAVFTREMIKEREKLQLNKLLEQLKADVATRALSAEKSMINPADAIAMVKELQNQTPVGRFVVDLPGVISGNVNADLELEEGDVLYIPRKNTAVTVVGEVQHASSHRYKSGMSVDYYLQQAGGFRKRADEDAVYVIRADGSVMLPEQGRWFAVNSNELAPGDTIVVPLDTEYKDNLSLWSQVTQIFYQSAVALVAISSL</sequence>
<gene>
    <name evidence="19" type="ORF">I4W93_001595</name>
</gene>
<dbReference type="PANTHER" id="PTHR33619:SF3">
    <property type="entry name" value="POLYSACCHARIDE EXPORT PROTEIN GFCE-RELATED"/>
    <property type="match status" value="1"/>
</dbReference>
<evidence type="ECO:0000256" key="4">
    <source>
        <dbReference type="ARBA" id="ARBA00022452"/>
    </source>
</evidence>
<comment type="subcellular location">
    <subcellularLocation>
        <location evidence="1">Cell outer membrane</location>
        <topology evidence="1">Multi-pass membrane protein</topology>
    </subcellularLocation>
</comment>
<dbReference type="PANTHER" id="PTHR33619">
    <property type="entry name" value="POLYSACCHARIDE EXPORT PROTEIN GFCE-RELATED"/>
    <property type="match status" value="1"/>
</dbReference>
<feature type="domain" description="Polysaccharide export protein N-terminal" evidence="16">
    <location>
        <begin position="120"/>
        <end position="194"/>
    </location>
</feature>
<proteinExistence type="inferred from homology"/>
<evidence type="ECO:0000256" key="14">
    <source>
        <dbReference type="ARBA" id="ARBA00023288"/>
    </source>
</evidence>
<evidence type="ECO:0000256" key="6">
    <source>
        <dbReference type="ARBA" id="ARBA00022692"/>
    </source>
</evidence>
<feature type="chain" id="PRO_5046898885" evidence="15">
    <location>
        <begin position="24"/>
        <end position="931"/>
    </location>
</feature>
<feature type="domain" description="Soluble ligand binding" evidence="17">
    <location>
        <begin position="601"/>
        <end position="646"/>
    </location>
</feature>
<feature type="domain" description="Soluble ligand binding" evidence="17">
    <location>
        <begin position="284"/>
        <end position="331"/>
    </location>
</feature>
<keyword evidence="9" id="KW-0406">Ion transport</keyword>
<evidence type="ECO:0000259" key="17">
    <source>
        <dbReference type="Pfam" id="PF10531"/>
    </source>
</evidence>
<evidence type="ECO:0000256" key="11">
    <source>
        <dbReference type="ARBA" id="ARBA00023136"/>
    </source>
</evidence>
<evidence type="ECO:0000259" key="18">
    <source>
        <dbReference type="Pfam" id="PF22461"/>
    </source>
</evidence>
<evidence type="ECO:0000313" key="20">
    <source>
        <dbReference type="Proteomes" id="UP000663814"/>
    </source>
</evidence>
<reference evidence="19 20" key="1">
    <citation type="submission" date="2021-08" db="EMBL/GenBank/DDBJ databases">
        <title>Rheinheimera aquimaris sp. nov., isolated from seawater of the East Sea in Korea.</title>
        <authorList>
            <person name="Kim K.H."/>
            <person name="Wenting R."/>
            <person name="Kim K.R."/>
            <person name="Jeon C.O."/>
        </authorList>
    </citation>
    <scope>NUCLEOTIDE SEQUENCE [LARGE SCALE GENOMIC DNA]</scope>
    <source>
        <strain evidence="19 20">MA-13</strain>
    </source>
</reference>
<keyword evidence="3" id="KW-0813">Transport</keyword>
<dbReference type="RefSeq" id="WP_205310179.1">
    <property type="nucleotide sequence ID" value="NZ_JAERPS020000001.1"/>
</dbReference>
<keyword evidence="6" id="KW-0812">Transmembrane</keyword>
<comment type="caution">
    <text evidence="19">The sequence shown here is derived from an EMBL/GenBank/DDBJ whole genome shotgun (WGS) entry which is preliminary data.</text>
</comment>